<proteinExistence type="predicted"/>
<organism evidence="2">
    <name type="scientific">Oryza glumipatula</name>
    <dbReference type="NCBI Taxonomy" id="40148"/>
    <lineage>
        <taxon>Eukaryota</taxon>
        <taxon>Viridiplantae</taxon>
        <taxon>Streptophyta</taxon>
        <taxon>Embryophyta</taxon>
        <taxon>Tracheophyta</taxon>
        <taxon>Spermatophyta</taxon>
        <taxon>Magnoliopsida</taxon>
        <taxon>Liliopsida</taxon>
        <taxon>Poales</taxon>
        <taxon>Poaceae</taxon>
        <taxon>BOP clade</taxon>
        <taxon>Oryzoideae</taxon>
        <taxon>Oryzeae</taxon>
        <taxon>Oryzinae</taxon>
        <taxon>Oryza</taxon>
    </lineage>
</organism>
<evidence type="ECO:0000256" key="1">
    <source>
        <dbReference type="SAM" id="SignalP"/>
    </source>
</evidence>
<accession>A0A0D9YMY8</accession>
<name>A0A0D9YMY8_9ORYZ</name>
<evidence type="ECO:0000313" key="3">
    <source>
        <dbReference type="Proteomes" id="UP000026961"/>
    </source>
</evidence>
<dbReference type="HOGENOM" id="CLU_178081_0_0_1"/>
<dbReference type="EnsemblPlants" id="OGLUM02G05320.1">
    <property type="protein sequence ID" value="OGLUM02G05320.1"/>
    <property type="gene ID" value="OGLUM02G05320"/>
</dbReference>
<dbReference type="Gramene" id="OGLUM02G05320.1">
    <property type="protein sequence ID" value="OGLUM02G05320.1"/>
    <property type="gene ID" value="OGLUM02G05320"/>
</dbReference>
<dbReference type="Proteomes" id="UP000026961">
    <property type="component" value="Chromosome 2"/>
</dbReference>
<protein>
    <recommendedName>
        <fullName evidence="4">Knottin scorpion toxin-like domain-containing protein</fullName>
    </recommendedName>
</protein>
<reference evidence="2" key="1">
    <citation type="submission" date="2015-04" db="UniProtKB">
        <authorList>
            <consortium name="EnsemblPlants"/>
        </authorList>
    </citation>
    <scope>IDENTIFICATION</scope>
</reference>
<feature type="signal peptide" evidence="1">
    <location>
        <begin position="1"/>
        <end position="24"/>
    </location>
</feature>
<keyword evidence="3" id="KW-1185">Reference proteome</keyword>
<dbReference type="PROSITE" id="PS51257">
    <property type="entry name" value="PROKAR_LIPOPROTEIN"/>
    <property type="match status" value="1"/>
</dbReference>
<feature type="chain" id="PRO_5002351332" description="Knottin scorpion toxin-like domain-containing protein" evidence="1">
    <location>
        <begin position="25"/>
        <end position="93"/>
    </location>
</feature>
<dbReference type="eggNOG" id="ENOG502R5ZF">
    <property type="taxonomic scope" value="Eukaryota"/>
</dbReference>
<sequence length="93" mass="9740">MEFQSSKIAAAFFVFFLLATGGGAAGGCSVGESSTFRGNCEIDGGGCVESCRGEGYTDGYCFTEVANPGYHVCTCTRGCYSPAQSTRKMMARN</sequence>
<keyword evidence="1" id="KW-0732">Signal</keyword>
<evidence type="ECO:0008006" key="4">
    <source>
        <dbReference type="Google" id="ProtNLM"/>
    </source>
</evidence>
<reference evidence="2" key="2">
    <citation type="submission" date="2018-05" db="EMBL/GenBank/DDBJ databases">
        <title>OgluRS3 (Oryza glumaepatula Reference Sequence Version 3).</title>
        <authorList>
            <person name="Zhang J."/>
            <person name="Kudrna D."/>
            <person name="Lee S."/>
            <person name="Talag J."/>
            <person name="Welchert J."/>
            <person name="Wing R.A."/>
        </authorList>
    </citation>
    <scope>NUCLEOTIDE SEQUENCE [LARGE SCALE GENOMIC DNA]</scope>
</reference>
<dbReference type="AlphaFoldDB" id="A0A0D9YMY8"/>
<evidence type="ECO:0000313" key="2">
    <source>
        <dbReference type="EnsemblPlants" id="OGLUM02G05320.1"/>
    </source>
</evidence>
<dbReference type="Gene3D" id="3.30.30.10">
    <property type="entry name" value="Knottin, scorpion toxin-like"/>
    <property type="match status" value="1"/>
</dbReference>
<dbReference type="InterPro" id="IPR036574">
    <property type="entry name" value="Scorpion_toxin-like_sf"/>
</dbReference>